<accession>A0AAD8K210</accession>
<keyword evidence="2" id="KW-1185">Reference proteome</keyword>
<dbReference type="Proteomes" id="UP001229421">
    <property type="component" value="Unassembled WGS sequence"/>
</dbReference>
<proteinExistence type="predicted"/>
<gene>
    <name evidence="1" type="ORF">QVD17_30529</name>
</gene>
<evidence type="ECO:0000313" key="1">
    <source>
        <dbReference type="EMBL" id="KAK1414772.1"/>
    </source>
</evidence>
<sequence length="101" mass="11224">MMGMAFSESQRFESYSLLKIPAGNDGEIGIRATPVPFGMVGQTSSRMFPMGSIIYQTLRLDETLLMMGMAFSESQRFESYSLLKIPAGNDGEVWAVGAWLW</sequence>
<name>A0AAD8K210_TARER</name>
<comment type="caution">
    <text evidence="1">The sequence shown here is derived from an EMBL/GenBank/DDBJ whole genome shotgun (WGS) entry which is preliminary data.</text>
</comment>
<evidence type="ECO:0000313" key="2">
    <source>
        <dbReference type="Proteomes" id="UP001229421"/>
    </source>
</evidence>
<protein>
    <submittedName>
        <fullName evidence="1">Uncharacterized protein</fullName>
    </submittedName>
</protein>
<dbReference type="AlphaFoldDB" id="A0AAD8K210"/>
<dbReference type="EMBL" id="JAUHHV010000008">
    <property type="protein sequence ID" value="KAK1414772.1"/>
    <property type="molecule type" value="Genomic_DNA"/>
</dbReference>
<organism evidence="1 2">
    <name type="scientific">Tagetes erecta</name>
    <name type="common">African marigold</name>
    <dbReference type="NCBI Taxonomy" id="13708"/>
    <lineage>
        <taxon>Eukaryota</taxon>
        <taxon>Viridiplantae</taxon>
        <taxon>Streptophyta</taxon>
        <taxon>Embryophyta</taxon>
        <taxon>Tracheophyta</taxon>
        <taxon>Spermatophyta</taxon>
        <taxon>Magnoliopsida</taxon>
        <taxon>eudicotyledons</taxon>
        <taxon>Gunneridae</taxon>
        <taxon>Pentapetalae</taxon>
        <taxon>asterids</taxon>
        <taxon>campanulids</taxon>
        <taxon>Asterales</taxon>
        <taxon>Asteraceae</taxon>
        <taxon>Asteroideae</taxon>
        <taxon>Heliantheae alliance</taxon>
        <taxon>Tageteae</taxon>
        <taxon>Tagetes</taxon>
    </lineage>
</organism>
<reference evidence="1" key="1">
    <citation type="journal article" date="2023" name="bioRxiv">
        <title>Improved chromosome-level genome assembly for marigold (Tagetes erecta).</title>
        <authorList>
            <person name="Jiang F."/>
            <person name="Yuan L."/>
            <person name="Wang S."/>
            <person name="Wang H."/>
            <person name="Xu D."/>
            <person name="Wang A."/>
            <person name="Fan W."/>
        </authorList>
    </citation>
    <scope>NUCLEOTIDE SEQUENCE</scope>
    <source>
        <strain evidence="1">WSJ</strain>
        <tissue evidence="1">Leaf</tissue>
    </source>
</reference>